<proteinExistence type="predicted"/>
<comment type="caution">
    <text evidence="2">The sequence shown here is derived from an EMBL/GenBank/DDBJ whole genome shotgun (WGS) entry which is preliminary data.</text>
</comment>
<keyword evidence="3" id="KW-1185">Reference proteome</keyword>
<reference evidence="2" key="1">
    <citation type="submission" date="2022-07" db="EMBL/GenBank/DDBJ databases">
        <authorList>
            <person name="Macas J."/>
            <person name="Novak P."/>
            <person name="Neumann P."/>
        </authorList>
    </citation>
    <scope>NUCLEOTIDE SEQUENCE</scope>
</reference>
<feature type="transmembrane region" description="Helical" evidence="1">
    <location>
        <begin position="137"/>
        <end position="156"/>
    </location>
</feature>
<evidence type="ECO:0000313" key="3">
    <source>
        <dbReference type="Proteomes" id="UP001152484"/>
    </source>
</evidence>
<keyword evidence="1" id="KW-0812">Transmembrane</keyword>
<protein>
    <submittedName>
        <fullName evidence="2">Uncharacterized protein</fullName>
    </submittedName>
</protein>
<evidence type="ECO:0000313" key="2">
    <source>
        <dbReference type="EMBL" id="CAH9078177.1"/>
    </source>
</evidence>
<name>A0A9P0YWN7_CUSEU</name>
<gene>
    <name evidence="2" type="ORF">CEURO_LOCUS6604</name>
</gene>
<accession>A0A9P0YWN7</accession>
<evidence type="ECO:0000256" key="1">
    <source>
        <dbReference type="SAM" id="Phobius"/>
    </source>
</evidence>
<sequence>MLFGGIIFSSKISSAKSIFPATFGRAFLCAKKRFALTSSSIKNMIFFCSHIETDRPPPEPSSFQEDEIIWISFFLLVGETGTNSTVESLPVAGETRMFKSSFDNYCDRSRSSLSADRVYFFAGLAIRLFRLESSVSMSHPIVVLSFMIVMFLIIFINNN</sequence>
<organism evidence="2 3">
    <name type="scientific">Cuscuta europaea</name>
    <name type="common">European dodder</name>
    <dbReference type="NCBI Taxonomy" id="41803"/>
    <lineage>
        <taxon>Eukaryota</taxon>
        <taxon>Viridiplantae</taxon>
        <taxon>Streptophyta</taxon>
        <taxon>Embryophyta</taxon>
        <taxon>Tracheophyta</taxon>
        <taxon>Spermatophyta</taxon>
        <taxon>Magnoliopsida</taxon>
        <taxon>eudicotyledons</taxon>
        <taxon>Gunneridae</taxon>
        <taxon>Pentapetalae</taxon>
        <taxon>asterids</taxon>
        <taxon>lamiids</taxon>
        <taxon>Solanales</taxon>
        <taxon>Convolvulaceae</taxon>
        <taxon>Cuscuteae</taxon>
        <taxon>Cuscuta</taxon>
        <taxon>Cuscuta subgen. Cuscuta</taxon>
    </lineage>
</organism>
<dbReference type="AlphaFoldDB" id="A0A9P0YWN7"/>
<keyword evidence="1" id="KW-0472">Membrane</keyword>
<dbReference type="Proteomes" id="UP001152484">
    <property type="component" value="Unassembled WGS sequence"/>
</dbReference>
<dbReference type="OrthoDB" id="1325524at2759"/>
<keyword evidence="1" id="KW-1133">Transmembrane helix</keyword>
<dbReference type="EMBL" id="CAMAPE010000010">
    <property type="protein sequence ID" value="CAH9078177.1"/>
    <property type="molecule type" value="Genomic_DNA"/>
</dbReference>